<feature type="compositionally biased region" description="Polar residues" evidence="1">
    <location>
        <begin position="244"/>
        <end position="262"/>
    </location>
</feature>
<name>A0A1A9UI55_GLOAU</name>
<sequence length="309" mass="32392">MVTNTEIILDVRCAVKSEAAAVDPVSASGESADISTLTTATTPTTTTAAAAAAAASIITNTASSVINNSNKISTTSTHNRSNANAAITTANVTNVMAMRSVELPKSSPPPQVIIIPNTQASAVACNAAKKIRRAFSMPRNPFRWSRKLKTSANDSDRGGYAAITNAASGNRVASVIGKSSTLSFCVGGGRERSGSFVSLSSYDDKGIKVQPAMQAKSTKIDDKSSDNVNLNNKGKKSSKLTTNVNGKVNTQTSSTATGNASNRVLRRSSFRKFLNRITQHVTTTSSLSSFNPNNYHSCIAPISPFIPLQ</sequence>
<keyword evidence="3" id="KW-1185">Reference proteome</keyword>
<evidence type="ECO:0000313" key="2">
    <source>
        <dbReference type="EnsemblMetazoa" id="GAUT005590-PA"/>
    </source>
</evidence>
<proteinExistence type="predicted"/>
<feature type="region of interest" description="Disordered" evidence="1">
    <location>
        <begin position="213"/>
        <end position="262"/>
    </location>
</feature>
<evidence type="ECO:0000313" key="3">
    <source>
        <dbReference type="Proteomes" id="UP000078200"/>
    </source>
</evidence>
<protein>
    <submittedName>
        <fullName evidence="2">Uncharacterized protein</fullName>
    </submittedName>
</protein>
<dbReference type="STRING" id="7395.A0A1A9UI55"/>
<accession>A0A1A9UI55</accession>
<reference evidence="2" key="1">
    <citation type="submission" date="2020-05" db="UniProtKB">
        <authorList>
            <consortium name="EnsemblMetazoa"/>
        </authorList>
    </citation>
    <scope>IDENTIFICATION</scope>
    <source>
        <strain evidence="2">TTRI</strain>
    </source>
</reference>
<organism evidence="2 3">
    <name type="scientific">Glossina austeni</name>
    <name type="common">Savannah tsetse fly</name>
    <dbReference type="NCBI Taxonomy" id="7395"/>
    <lineage>
        <taxon>Eukaryota</taxon>
        <taxon>Metazoa</taxon>
        <taxon>Ecdysozoa</taxon>
        <taxon>Arthropoda</taxon>
        <taxon>Hexapoda</taxon>
        <taxon>Insecta</taxon>
        <taxon>Pterygota</taxon>
        <taxon>Neoptera</taxon>
        <taxon>Endopterygota</taxon>
        <taxon>Diptera</taxon>
        <taxon>Brachycera</taxon>
        <taxon>Muscomorpha</taxon>
        <taxon>Hippoboscoidea</taxon>
        <taxon>Glossinidae</taxon>
        <taxon>Glossina</taxon>
    </lineage>
</organism>
<evidence type="ECO:0000256" key="1">
    <source>
        <dbReference type="SAM" id="MobiDB-lite"/>
    </source>
</evidence>
<dbReference type="Proteomes" id="UP000078200">
    <property type="component" value="Unassembled WGS sequence"/>
</dbReference>
<dbReference type="EnsemblMetazoa" id="GAUT005590-RA">
    <property type="protein sequence ID" value="GAUT005590-PA"/>
    <property type="gene ID" value="GAUT005590"/>
</dbReference>
<dbReference type="AlphaFoldDB" id="A0A1A9UI55"/>
<dbReference type="VEuPathDB" id="VectorBase:GAUT005590"/>